<gene>
    <name evidence="1" type="ORF">ECPE_LOCUS244</name>
</gene>
<evidence type="ECO:0000313" key="2">
    <source>
        <dbReference type="Proteomes" id="UP000272942"/>
    </source>
</evidence>
<dbReference type="OrthoDB" id="6237556at2759"/>
<name>A0A182ZZV9_9TREM</name>
<reference evidence="3" key="1">
    <citation type="submission" date="2016-06" db="UniProtKB">
        <authorList>
            <consortium name="WormBaseParasite"/>
        </authorList>
    </citation>
    <scope>IDENTIFICATION</scope>
</reference>
<evidence type="ECO:0000313" key="1">
    <source>
        <dbReference type="EMBL" id="VDP20607.1"/>
    </source>
</evidence>
<keyword evidence="2" id="KW-1185">Reference proteome</keyword>
<accession>A0A182ZZV9</accession>
<dbReference type="EMBL" id="UZAN01000767">
    <property type="protein sequence ID" value="VDP20607.1"/>
    <property type="molecule type" value="Genomic_DNA"/>
</dbReference>
<dbReference type="WBParaSite" id="ECPE_0000024301-mRNA-1">
    <property type="protein sequence ID" value="ECPE_0000024301-mRNA-1"/>
    <property type="gene ID" value="ECPE_0000024301"/>
</dbReference>
<dbReference type="AlphaFoldDB" id="A0A182ZZV9"/>
<evidence type="ECO:0000313" key="3">
    <source>
        <dbReference type="WBParaSite" id="ECPE_0000024301-mRNA-1"/>
    </source>
</evidence>
<protein>
    <submittedName>
        <fullName evidence="3">FMN_red domain-containing protein</fullName>
    </submittedName>
</protein>
<reference evidence="1 2" key="2">
    <citation type="submission" date="2018-11" db="EMBL/GenBank/DDBJ databases">
        <authorList>
            <consortium name="Pathogen Informatics"/>
        </authorList>
    </citation>
    <scope>NUCLEOTIDE SEQUENCE [LARGE SCALE GENOMIC DNA]</scope>
    <source>
        <strain evidence="1 2">Egypt</strain>
    </source>
</reference>
<organism evidence="3">
    <name type="scientific">Echinostoma caproni</name>
    <dbReference type="NCBI Taxonomy" id="27848"/>
    <lineage>
        <taxon>Eukaryota</taxon>
        <taxon>Metazoa</taxon>
        <taxon>Spiralia</taxon>
        <taxon>Lophotrochozoa</taxon>
        <taxon>Platyhelminthes</taxon>
        <taxon>Trematoda</taxon>
        <taxon>Digenea</taxon>
        <taxon>Plagiorchiida</taxon>
        <taxon>Echinostomata</taxon>
        <taxon>Echinostomatoidea</taxon>
        <taxon>Echinostomatidae</taxon>
        <taxon>Echinostoma</taxon>
    </lineage>
</organism>
<proteinExistence type="predicted"/>
<sequence>MLSTDIMYLPKEQDTDYNSTPTHEALRYWTSVIKFTPAGMPDSISGSYKCPTSGWNVTIVYKVYSAPLVTAGGSALSSTNPSPEETTEMLKQMSSTESSFGTLMHMFSPRIKAAVQQAALNKLGITKRPYEDWISEETIRGSILARNARLAGHHDYQRLRREATRSVKADRRNYWNEIANKMEPQPVHVTLKISFAS</sequence>
<dbReference type="Proteomes" id="UP000272942">
    <property type="component" value="Unassembled WGS sequence"/>
</dbReference>